<dbReference type="GO" id="GO:0019098">
    <property type="term" value="P:reproductive behavior"/>
    <property type="evidence" value="ECO:0007669"/>
    <property type="project" value="UniProtKB-ARBA"/>
</dbReference>
<evidence type="ECO:0000256" key="1">
    <source>
        <dbReference type="ARBA" id="ARBA00006820"/>
    </source>
</evidence>
<dbReference type="EMBL" id="UYRR01008551">
    <property type="protein sequence ID" value="VDK24371.1"/>
    <property type="molecule type" value="Genomic_DNA"/>
</dbReference>
<organism evidence="2 3">
    <name type="scientific">Anisakis simplex</name>
    <name type="common">Herring worm</name>
    <dbReference type="NCBI Taxonomy" id="6269"/>
    <lineage>
        <taxon>Eukaryota</taxon>
        <taxon>Metazoa</taxon>
        <taxon>Ecdysozoa</taxon>
        <taxon>Nematoda</taxon>
        <taxon>Chromadorea</taxon>
        <taxon>Rhabditida</taxon>
        <taxon>Spirurina</taxon>
        <taxon>Ascaridomorpha</taxon>
        <taxon>Ascaridoidea</taxon>
        <taxon>Anisakidae</taxon>
        <taxon>Anisakis</taxon>
        <taxon>Anisakis simplex complex</taxon>
    </lineage>
</organism>
<evidence type="ECO:0000313" key="2">
    <source>
        <dbReference type="EMBL" id="VDK24371.1"/>
    </source>
</evidence>
<sequence length="149" mass="17277">MLELDDRETHLTVFNYSDPSKVLEMKCQDFTSQLEKLYANLKWSEMQQKINSAVKDLFLTISSGEPPRSMKHNAQSRAMYGIDVMLKWDSDECIITIADEKTRNVQVSIIEGNFMPDCERACAYYPDFADTVFKFLFMDEVDTSKITML</sequence>
<comment type="similarity">
    <text evidence="1">Belongs to the tubulin--tyrosine ligase family.</text>
</comment>
<dbReference type="InterPro" id="IPR004344">
    <property type="entry name" value="TTL/TTLL_fam"/>
</dbReference>
<dbReference type="PANTHER" id="PTHR46088">
    <property type="entry name" value="TUBULIN--TYROSINE LIGASE-LIKE PROTEIN 12"/>
    <property type="match status" value="1"/>
</dbReference>
<dbReference type="GO" id="GO:0005737">
    <property type="term" value="C:cytoplasm"/>
    <property type="evidence" value="ECO:0007669"/>
    <property type="project" value="TreeGrafter"/>
</dbReference>
<name>A0A3P6PWT8_ANISI</name>
<dbReference type="PANTHER" id="PTHR46088:SF1">
    <property type="entry name" value="TUBULIN--TYROSINE LIGASE-LIKE PROTEIN 12"/>
    <property type="match status" value="1"/>
</dbReference>
<keyword evidence="3" id="KW-1185">Reference proteome</keyword>
<dbReference type="Proteomes" id="UP000267096">
    <property type="component" value="Unassembled WGS sequence"/>
</dbReference>
<dbReference type="Pfam" id="PF03133">
    <property type="entry name" value="TTL"/>
    <property type="match status" value="1"/>
</dbReference>
<dbReference type="PROSITE" id="PS51221">
    <property type="entry name" value="TTL"/>
    <property type="match status" value="1"/>
</dbReference>
<dbReference type="AlphaFoldDB" id="A0A3P6PWT8"/>
<dbReference type="InterPro" id="IPR027749">
    <property type="entry name" value="TTLL12"/>
</dbReference>
<gene>
    <name evidence="2" type="ORF">ASIM_LOCUS4734</name>
</gene>
<dbReference type="Gene3D" id="3.30.470.20">
    <property type="entry name" value="ATP-grasp fold, B domain"/>
    <property type="match status" value="1"/>
</dbReference>
<protein>
    <submittedName>
        <fullName evidence="2">Uncharacterized protein</fullName>
    </submittedName>
</protein>
<reference evidence="2 3" key="1">
    <citation type="submission" date="2018-11" db="EMBL/GenBank/DDBJ databases">
        <authorList>
            <consortium name="Pathogen Informatics"/>
        </authorList>
    </citation>
    <scope>NUCLEOTIDE SEQUENCE [LARGE SCALE GENOMIC DNA]</scope>
</reference>
<accession>A0A3P6PWT8</accession>
<evidence type="ECO:0000313" key="3">
    <source>
        <dbReference type="Proteomes" id="UP000267096"/>
    </source>
</evidence>
<dbReference type="OrthoDB" id="60477at2759"/>
<proteinExistence type="inferred from homology"/>